<dbReference type="Proteomes" id="UP000383932">
    <property type="component" value="Unassembled WGS sequence"/>
</dbReference>
<organism evidence="1 2">
    <name type="scientific">Ceratobasidium theobromae</name>
    <dbReference type="NCBI Taxonomy" id="1582974"/>
    <lineage>
        <taxon>Eukaryota</taxon>
        <taxon>Fungi</taxon>
        <taxon>Dikarya</taxon>
        <taxon>Basidiomycota</taxon>
        <taxon>Agaricomycotina</taxon>
        <taxon>Agaricomycetes</taxon>
        <taxon>Cantharellales</taxon>
        <taxon>Ceratobasidiaceae</taxon>
        <taxon>Ceratobasidium</taxon>
    </lineage>
</organism>
<accession>A0A5N5QYB2</accession>
<name>A0A5N5QYB2_9AGAM</name>
<evidence type="ECO:0008006" key="3">
    <source>
        <dbReference type="Google" id="ProtNLM"/>
    </source>
</evidence>
<protein>
    <recommendedName>
        <fullName evidence="3">Arrestin-like N-terminal domain-containing protein</fullName>
    </recommendedName>
</protein>
<keyword evidence="2" id="KW-1185">Reference proteome</keyword>
<dbReference type="OrthoDB" id="1638493at2759"/>
<dbReference type="AlphaFoldDB" id="A0A5N5QYB2"/>
<comment type="caution">
    <text evidence="1">The sequence shown here is derived from an EMBL/GenBank/DDBJ whole genome shotgun (WGS) entry which is preliminary data.</text>
</comment>
<evidence type="ECO:0000313" key="2">
    <source>
        <dbReference type="Proteomes" id="UP000383932"/>
    </source>
</evidence>
<reference evidence="1 2" key="1">
    <citation type="journal article" date="2019" name="Fungal Biol. Biotechnol.">
        <title>Draft genome sequence of fastidious pathogen Ceratobasidium theobromae, which causes vascular-streak dieback in Theobroma cacao.</title>
        <authorList>
            <person name="Ali S.S."/>
            <person name="Asman A."/>
            <person name="Shao J."/>
            <person name="Firmansyah A.P."/>
            <person name="Susilo A.W."/>
            <person name="Rosmana A."/>
            <person name="McMahon P."/>
            <person name="Junaid M."/>
            <person name="Guest D."/>
            <person name="Kheng T.Y."/>
            <person name="Meinhardt L.W."/>
            <person name="Bailey B.A."/>
        </authorList>
    </citation>
    <scope>NUCLEOTIDE SEQUENCE [LARGE SCALE GENOMIC DNA]</scope>
    <source>
        <strain evidence="1 2">CT2</strain>
    </source>
</reference>
<proteinExistence type="predicted"/>
<gene>
    <name evidence="1" type="ORF">CTheo_120</name>
</gene>
<dbReference type="EMBL" id="SSOP01000001">
    <property type="protein sequence ID" value="KAB5596483.1"/>
    <property type="molecule type" value="Genomic_DNA"/>
</dbReference>
<sequence>MALVLEIVPTAPWVNMYGGPDASANYSLSGHLTLTLETPLDVKPETVHLSSLELVFEGKAEMVSSQAGYDGFRICHIAKQLVPDGRRIVLTTEADPHELHGAGPSLHQWQVLFDLQLPGWLPPTTECGVEGGGISYSLYATAAFADSERPASTWTLSSLYSLVRTRLPPIEADPVSIQLARHRSAPVRLDPSSERDSLFPHIGHPATTVFQEHDPLIPVDILRSLDVVVTVPEHVGCEENYVPVSLRVRSNALGASCFGSLRLDDFEIELNQVEKFSSRPMHHYVNSFPVPPPLEQPPCIPLLTPHPWQSLYALGLVVPHEHGITWSKRTHLVAGNRARFKPALGGLDLNDDWAKMDASVSVDPTTRKSHPARKGDRQLHPSVFTPYMRVKHELRVGLNLTFIPPEDAPNRDPIKQVAHAVVPISFTVTSIWPPVGVGSGSTSPTASQSAVSSIPYLPAYSQLFYDNGERREDPSTGWLPMYCEQADQVVEFPASMMTGCPIASSA</sequence>
<evidence type="ECO:0000313" key="1">
    <source>
        <dbReference type="EMBL" id="KAB5596483.1"/>
    </source>
</evidence>